<reference evidence="2 3" key="1">
    <citation type="submission" date="2016-02" db="EMBL/GenBank/DDBJ databases">
        <title>Draft genome sequence of Hydrogenophaga sp. LPB0072.</title>
        <authorList>
            <person name="Shin S.-K."/>
            <person name="Yi H."/>
        </authorList>
    </citation>
    <scope>NUCLEOTIDE SEQUENCE [LARGE SCALE GENOMIC DNA]</scope>
    <source>
        <strain evidence="2 3">LPB0072</strain>
    </source>
</reference>
<proteinExistence type="predicted"/>
<reference evidence="1 4" key="2">
    <citation type="submission" date="2016-10" db="EMBL/GenBank/DDBJ databases">
        <title>Hydorgenophaga sp. LPB0072 isolated from gastropod.</title>
        <authorList>
            <person name="Kim E."/>
            <person name="Yi H."/>
        </authorList>
    </citation>
    <scope>NUCLEOTIDE SEQUENCE [LARGE SCALE GENOMIC DNA]</scope>
    <source>
        <strain evidence="1 4">LPB0072</strain>
    </source>
</reference>
<protein>
    <submittedName>
        <fullName evidence="1">Uncharacterized protein</fullName>
    </submittedName>
</protein>
<dbReference type="Proteomes" id="UP000185680">
    <property type="component" value="Chromosome"/>
</dbReference>
<dbReference type="Proteomes" id="UP000185657">
    <property type="component" value="Unassembled WGS sequence"/>
</dbReference>
<name>A0A162SYE0_9BURK</name>
<dbReference type="EMBL" id="LVWD01000013">
    <property type="protein sequence ID" value="OAD41681.1"/>
    <property type="molecule type" value="Genomic_DNA"/>
</dbReference>
<gene>
    <name evidence="1" type="ORF">LPB072_11570</name>
    <name evidence="2" type="ORF">LPB72_10190</name>
</gene>
<dbReference type="AlphaFoldDB" id="A0A162SYE0"/>
<evidence type="ECO:0000313" key="1">
    <source>
        <dbReference type="EMBL" id="AOW13396.1"/>
    </source>
</evidence>
<dbReference type="EMBL" id="CP017476">
    <property type="protein sequence ID" value="AOW13396.1"/>
    <property type="molecule type" value="Genomic_DNA"/>
</dbReference>
<dbReference type="STRING" id="1763535.LPB072_11570"/>
<dbReference type="KEGG" id="hyl:LPB072_11570"/>
<evidence type="ECO:0000313" key="4">
    <source>
        <dbReference type="Proteomes" id="UP000185680"/>
    </source>
</evidence>
<keyword evidence="3" id="KW-1185">Reference proteome</keyword>
<organism evidence="1 4">
    <name type="scientific">Hydrogenophaga crassostreae</name>
    <dbReference type="NCBI Taxonomy" id="1763535"/>
    <lineage>
        <taxon>Bacteria</taxon>
        <taxon>Pseudomonadati</taxon>
        <taxon>Pseudomonadota</taxon>
        <taxon>Betaproteobacteria</taxon>
        <taxon>Burkholderiales</taxon>
        <taxon>Comamonadaceae</taxon>
        <taxon>Hydrogenophaga</taxon>
    </lineage>
</organism>
<evidence type="ECO:0000313" key="2">
    <source>
        <dbReference type="EMBL" id="OAD41681.1"/>
    </source>
</evidence>
<evidence type="ECO:0000313" key="3">
    <source>
        <dbReference type="Proteomes" id="UP000185657"/>
    </source>
</evidence>
<accession>A0A162SYE0</accession>
<sequence>MSDKSAFNVPPLSPRQPASTAFSVRFQIEQEHWKPVLTHIEEPATAQLIVDLFTQHPHLQASHPAVYLRAQRCIARSEKKAATAKAAGKTCRLIAQTISSAVYLLATSALKGATWTHAKVRRQPVQHPVASTELSWPVLAMPDA</sequence>
<dbReference type="RefSeq" id="WP_066089754.1">
    <property type="nucleotide sequence ID" value="NZ_CP017476.1"/>
</dbReference>